<dbReference type="InterPro" id="IPR036271">
    <property type="entry name" value="Tet_transcr_reg_TetR-rel_C_sf"/>
</dbReference>
<keyword evidence="2 4" id="KW-0238">DNA-binding</keyword>
<feature type="domain" description="HTH tetR-type" evidence="6">
    <location>
        <begin position="16"/>
        <end position="76"/>
    </location>
</feature>
<dbReference type="InterPro" id="IPR050109">
    <property type="entry name" value="HTH-type_TetR-like_transc_reg"/>
</dbReference>
<dbReference type="PRINTS" id="PR00455">
    <property type="entry name" value="HTHTETR"/>
</dbReference>
<dbReference type="EMBL" id="CP048882">
    <property type="protein sequence ID" value="QPP07128.1"/>
    <property type="molecule type" value="Genomic_DNA"/>
</dbReference>
<keyword evidence="1" id="KW-0805">Transcription regulation</keyword>
<evidence type="ECO:0000256" key="4">
    <source>
        <dbReference type="PROSITE-ProRule" id="PRU00335"/>
    </source>
</evidence>
<dbReference type="Pfam" id="PF00440">
    <property type="entry name" value="TetR_N"/>
    <property type="match status" value="1"/>
</dbReference>
<dbReference type="RefSeq" id="WP_197350917.1">
    <property type="nucleotide sequence ID" value="NZ_CP048882.1"/>
</dbReference>
<accession>A0A7T1T687</accession>
<dbReference type="InterPro" id="IPR009057">
    <property type="entry name" value="Homeodomain-like_sf"/>
</dbReference>
<reference evidence="8" key="1">
    <citation type="submission" date="2020-02" db="EMBL/GenBank/DDBJ databases">
        <title>Streptomyces sp. ASO4wet.</title>
        <authorList>
            <person name="Risdian C."/>
            <person name="Landwehr W."/>
            <person name="Schupp P."/>
            <person name="Wink J."/>
        </authorList>
    </citation>
    <scope>NUCLEOTIDE SEQUENCE [LARGE SCALE GENOMIC DNA]</scope>
    <source>
        <strain evidence="8">ASO4wet</strain>
    </source>
</reference>
<evidence type="ECO:0000256" key="3">
    <source>
        <dbReference type="ARBA" id="ARBA00023163"/>
    </source>
</evidence>
<gene>
    <name evidence="7" type="ORF">G4Z16_12870</name>
</gene>
<dbReference type="SUPFAM" id="SSF46689">
    <property type="entry name" value="Homeodomain-like"/>
    <property type="match status" value="1"/>
</dbReference>
<dbReference type="PROSITE" id="PS50977">
    <property type="entry name" value="HTH_TETR_2"/>
    <property type="match status" value="1"/>
</dbReference>
<dbReference type="GO" id="GO:0003700">
    <property type="term" value="F:DNA-binding transcription factor activity"/>
    <property type="evidence" value="ECO:0007669"/>
    <property type="project" value="TreeGrafter"/>
</dbReference>
<dbReference type="KEGG" id="sbat:G4Z16_12870"/>
<dbReference type="AlphaFoldDB" id="A0A7T1T687"/>
<evidence type="ECO:0000313" key="7">
    <source>
        <dbReference type="EMBL" id="QPP07128.1"/>
    </source>
</evidence>
<evidence type="ECO:0000256" key="5">
    <source>
        <dbReference type="SAM" id="MobiDB-lite"/>
    </source>
</evidence>
<dbReference type="PANTHER" id="PTHR30055">
    <property type="entry name" value="HTH-TYPE TRANSCRIPTIONAL REGULATOR RUTR"/>
    <property type="match status" value="1"/>
</dbReference>
<proteinExistence type="predicted"/>
<protein>
    <submittedName>
        <fullName evidence="7">TetR family transcriptional regulator</fullName>
    </submittedName>
</protein>
<keyword evidence="3" id="KW-0804">Transcription</keyword>
<feature type="DNA-binding region" description="H-T-H motif" evidence="4">
    <location>
        <begin position="39"/>
        <end position="58"/>
    </location>
</feature>
<feature type="region of interest" description="Disordered" evidence="5">
    <location>
        <begin position="122"/>
        <end position="141"/>
    </location>
</feature>
<evidence type="ECO:0000313" key="8">
    <source>
        <dbReference type="Proteomes" id="UP000595046"/>
    </source>
</evidence>
<dbReference type="GO" id="GO:0000976">
    <property type="term" value="F:transcription cis-regulatory region binding"/>
    <property type="evidence" value="ECO:0007669"/>
    <property type="project" value="TreeGrafter"/>
</dbReference>
<evidence type="ECO:0000256" key="1">
    <source>
        <dbReference type="ARBA" id="ARBA00023015"/>
    </source>
</evidence>
<organism evidence="7 8">
    <name type="scientific">Streptomyces bathyalis</name>
    <dbReference type="NCBI Taxonomy" id="2710756"/>
    <lineage>
        <taxon>Bacteria</taxon>
        <taxon>Bacillati</taxon>
        <taxon>Actinomycetota</taxon>
        <taxon>Actinomycetes</taxon>
        <taxon>Kitasatosporales</taxon>
        <taxon>Streptomycetaceae</taxon>
        <taxon>Streptomyces</taxon>
    </lineage>
</organism>
<dbReference type="SUPFAM" id="SSF48498">
    <property type="entry name" value="Tetracyclin repressor-like, C-terminal domain"/>
    <property type="match status" value="1"/>
</dbReference>
<sequence length="205" mass="22054">MAGRRPGGKGPSRIERERRAQLTRTTIDLVTEHGYAAASLARIAQAAGVTKGTVVYHFATKDAVLEAAYQQVLNELVADVGQAVDAVTAEQAPAAYVRRMVGHFAEHPKHARMIVESRLHQVSKDEDTPAGATGPARAERRQPLAALLTEARGDRSRAEGRDMRTLAVLVGGMIDAVVAEGLDDPTYDMQAAAETIVQMLEAELF</sequence>
<dbReference type="Gene3D" id="1.10.357.10">
    <property type="entry name" value="Tetracycline Repressor, domain 2"/>
    <property type="match status" value="1"/>
</dbReference>
<dbReference type="InterPro" id="IPR001647">
    <property type="entry name" value="HTH_TetR"/>
</dbReference>
<keyword evidence="8" id="KW-1185">Reference proteome</keyword>
<dbReference type="PANTHER" id="PTHR30055:SF234">
    <property type="entry name" value="HTH-TYPE TRANSCRIPTIONAL REGULATOR BETI"/>
    <property type="match status" value="1"/>
</dbReference>
<evidence type="ECO:0000259" key="6">
    <source>
        <dbReference type="PROSITE" id="PS50977"/>
    </source>
</evidence>
<name>A0A7T1T687_9ACTN</name>
<dbReference type="Proteomes" id="UP000595046">
    <property type="component" value="Chromosome"/>
</dbReference>
<evidence type="ECO:0000256" key="2">
    <source>
        <dbReference type="ARBA" id="ARBA00023125"/>
    </source>
</evidence>